<accession>A0AA86W513</accession>
<feature type="domain" description="Protein kinase" evidence="4">
    <location>
        <begin position="96"/>
        <end position="262"/>
    </location>
</feature>
<protein>
    <recommendedName>
        <fullName evidence="4">Protein kinase domain-containing protein</fullName>
    </recommendedName>
</protein>
<sequence>MYISLSSSSETSPSSSKGTGSGTRTKSSTNLTSFNSKYVTAAGDTIYVTAEAAHRDSGTNSSKNRKKRMHQQPSFSLVETPREIPFKEIVLATDNFSESRRVAELDFGTAYHDILDGHYHVMVKRLGLKTCPTLQQRFSNELRNLAKLRHKNLVQLRGWCIEQGEMLVVYDYSAKRFLSHRLHHHNNSTKNVHSVLKWHHRYSIAKSLASALLYLHDEWDEQVIHRNITSSAVTLEPDMSPRLGSFALAEFLSRNEHGYHVI</sequence>
<gene>
    <name evidence="5" type="ORF">AYBTSS11_LOCUS30214</name>
</gene>
<dbReference type="InterPro" id="IPR011009">
    <property type="entry name" value="Kinase-like_dom_sf"/>
</dbReference>
<keyword evidence="6" id="KW-1185">Reference proteome</keyword>
<keyword evidence="1" id="KW-0547">Nucleotide-binding</keyword>
<dbReference type="PROSITE" id="PS50011">
    <property type="entry name" value="PROTEIN_KINASE_DOM"/>
    <property type="match status" value="1"/>
</dbReference>
<evidence type="ECO:0000313" key="6">
    <source>
        <dbReference type="Proteomes" id="UP001189624"/>
    </source>
</evidence>
<organism evidence="5 6">
    <name type="scientific">Sphenostylis stenocarpa</name>
    <dbReference type="NCBI Taxonomy" id="92480"/>
    <lineage>
        <taxon>Eukaryota</taxon>
        <taxon>Viridiplantae</taxon>
        <taxon>Streptophyta</taxon>
        <taxon>Embryophyta</taxon>
        <taxon>Tracheophyta</taxon>
        <taxon>Spermatophyta</taxon>
        <taxon>Magnoliopsida</taxon>
        <taxon>eudicotyledons</taxon>
        <taxon>Gunneridae</taxon>
        <taxon>Pentapetalae</taxon>
        <taxon>rosids</taxon>
        <taxon>fabids</taxon>
        <taxon>Fabales</taxon>
        <taxon>Fabaceae</taxon>
        <taxon>Papilionoideae</taxon>
        <taxon>50 kb inversion clade</taxon>
        <taxon>NPAAA clade</taxon>
        <taxon>indigoferoid/millettioid clade</taxon>
        <taxon>Phaseoleae</taxon>
        <taxon>Sphenostylis</taxon>
    </lineage>
</organism>
<evidence type="ECO:0000313" key="5">
    <source>
        <dbReference type="EMBL" id="CAJ1978040.1"/>
    </source>
</evidence>
<dbReference type="Gramene" id="rna-AYBTSS11_LOCUS30214">
    <property type="protein sequence ID" value="CAJ1978040.1"/>
    <property type="gene ID" value="gene-AYBTSS11_LOCUS30214"/>
</dbReference>
<dbReference type="Gene3D" id="1.10.510.10">
    <property type="entry name" value="Transferase(Phosphotransferase) domain 1"/>
    <property type="match status" value="1"/>
</dbReference>
<dbReference type="GO" id="GO:0051707">
    <property type="term" value="P:response to other organism"/>
    <property type="evidence" value="ECO:0007669"/>
    <property type="project" value="UniProtKB-ARBA"/>
</dbReference>
<dbReference type="Proteomes" id="UP001189624">
    <property type="component" value="Chromosome 11"/>
</dbReference>
<feature type="compositionally biased region" description="Low complexity" evidence="3">
    <location>
        <begin position="1"/>
        <end position="29"/>
    </location>
</feature>
<dbReference type="EMBL" id="OY731408">
    <property type="protein sequence ID" value="CAJ1978040.1"/>
    <property type="molecule type" value="Genomic_DNA"/>
</dbReference>
<dbReference type="SUPFAM" id="SSF56112">
    <property type="entry name" value="Protein kinase-like (PK-like)"/>
    <property type="match status" value="1"/>
</dbReference>
<reference evidence="5" key="1">
    <citation type="submission" date="2023-10" db="EMBL/GenBank/DDBJ databases">
        <authorList>
            <person name="Domelevo Entfellner J.-B."/>
        </authorList>
    </citation>
    <scope>NUCLEOTIDE SEQUENCE</scope>
</reference>
<evidence type="ECO:0000259" key="4">
    <source>
        <dbReference type="PROSITE" id="PS50011"/>
    </source>
</evidence>
<keyword evidence="2" id="KW-0067">ATP-binding</keyword>
<dbReference type="GO" id="GO:0005524">
    <property type="term" value="F:ATP binding"/>
    <property type="evidence" value="ECO:0007669"/>
    <property type="project" value="UniProtKB-KW"/>
</dbReference>
<name>A0AA86W513_9FABA</name>
<dbReference type="AlphaFoldDB" id="A0AA86W513"/>
<proteinExistence type="predicted"/>
<dbReference type="InterPro" id="IPR001245">
    <property type="entry name" value="Ser-Thr/Tyr_kinase_cat_dom"/>
</dbReference>
<evidence type="ECO:0000256" key="1">
    <source>
        <dbReference type="ARBA" id="ARBA00022741"/>
    </source>
</evidence>
<dbReference type="Pfam" id="PF07714">
    <property type="entry name" value="PK_Tyr_Ser-Thr"/>
    <property type="match status" value="1"/>
</dbReference>
<feature type="region of interest" description="Disordered" evidence="3">
    <location>
        <begin position="1"/>
        <end position="30"/>
    </location>
</feature>
<dbReference type="InterPro" id="IPR050528">
    <property type="entry name" value="L-type_Lectin-RKs"/>
</dbReference>
<evidence type="ECO:0000256" key="2">
    <source>
        <dbReference type="ARBA" id="ARBA00022840"/>
    </source>
</evidence>
<dbReference type="Gene3D" id="3.30.200.20">
    <property type="entry name" value="Phosphorylase Kinase, domain 1"/>
    <property type="match status" value="1"/>
</dbReference>
<dbReference type="GO" id="GO:0004672">
    <property type="term" value="F:protein kinase activity"/>
    <property type="evidence" value="ECO:0007669"/>
    <property type="project" value="InterPro"/>
</dbReference>
<dbReference type="InterPro" id="IPR000719">
    <property type="entry name" value="Prot_kinase_dom"/>
</dbReference>
<dbReference type="PANTHER" id="PTHR27007">
    <property type="match status" value="1"/>
</dbReference>
<feature type="region of interest" description="Disordered" evidence="3">
    <location>
        <begin position="53"/>
        <end position="77"/>
    </location>
</feature>
<evidence type="ECO:0000256" key="3">
    <source>
        <dbReference type="SAM" id="MobiDB-lite"/>
    </source>
</evidence>